<sequence length="274" mass="30013">MFLTILLSTFIAASVVLADEPLFASAQTVSEGAGPRDDHQVDTLHSADGRCSRLIVLGFQGSYPLQDFGFEASGNKPVNQDMFLVSCGHFSVDVWTSVELSDDGKYAERGPGDEWDLELTYDNSVETPVGKVNYEIYAAYFALDLGKGLNDISDDYFEVYGEVSKELQVGRVGIAPFARYIHLFGIDEIDLDFVRTGIRLDVPFTLPLVGELRGHGELAHAANLNGGGAVEHRHVWRGELDLTKELGAGWCVTVGVKLTEFARVTPIVKLAYSF</sequence>
<feature type="chain" id="PRO_5009523430" evidence="1">
    <location>
        <begin position="19"/>
        <end position="274"/>
    </location>
</feature>
<feature type="signal peptide" evidence="1">
    <location>
        <begin position="1"/>
        <end position="18"/>
    </location>
</feature>
<dbReference type="AlphaFoldDB" id="A0A1F6CJD7"/>
<organism evidence="2 3">
    <name type="scientific">Candidatus Kaiserbacteria bacterium RIFCSPHIGHO2_01_FULL_53_31</name>
    <dbReference type="NCBI Taxonomy" id="1798481"/>
    <lineage>
        <taxon>Bacteria</taxon>
        <taxon>Candidatus Kaiseribacteriota</taxon>
    </lineage>
</organism>
<dbReference type="STRING" id="1798481.A2678_01235"/>
<protein>
    <submittedName>
        <fullName evidence="2">Uncharacterized protein</fullName>
    </submittedName>
</protein>
<comment type="caution">
    <text evidence="2">The sequence shown here is derived from an EMBL/GenBank/DDBJ whole genome shotgun (WGS) entry which is preliminary data.</text>
</comment>
<name>A0A1F6CJD7_9BACT</name>
<evidence type="ECO:0000313" key="2">
    <source>
        <dbReference type="EMBL" id="OGG49071.1"/>
    </source>
</evidence>
<dbReference type="Proteomes" id="UP000178815">
    <property type="component" value="Unassembled WGS sequence"/>
</dbReference>
<evidence type="ECO:0000256" key="1">
    <source>
        <dbReference type="SAM" id="SignalP"/>
    </source>
</evidence>
<accession>A0A1F6CJD7</accession>
<keyword evidence="1" id="KW-0732">Signal</keyword>
<proteinExistence type="predicted"/>
<dbReference type="EMBL" id="MFKU01000005">
    <property type="protein sequence ID" value="OGG49071.1"/>
    <property type="molecule type" value="Genomic_DNA"/>
</dbReference>
<gene>
    <name evidence="2" type="ORF">A2678_01235</name>
</gene>
<evidence type="ECO:0000313" key="3">
    <source>
        <dbReference type="Proteomes" id="UP000178815"/>
    </source>
</evidence>
<reference evidence="2 3" key="1">
    <citation type="journal article" date="2016" name="Nat. Commun.">
        <title>Thousands of microbial genomes shed light on interconnected biogeochemical processes in an aquifer system.</title>
        <authorList>
            <person name="Anantharaman K."/>
            <person name="Brown C.T."/>
            <person name="Hug L.A."/>
            <person name="Sharon I."/>
            <person name="Castelle C.J."/>
            <person name="Probst A.J."/>
            <person name="Thomas B.C."/>
            <person name="Singh A."/>
            <person name="Wilkins M.J."/>
            <person name="Karaoz U."/>
            <person name="Brodie E.L."/>
            <person name="Williams K.H."/>
            <person name="Hubbard S.S."/>
            <person name="Banfield J.F."/>
        </authorList>
    </citation>
    <scope>NUCLEOTIDE SEQUENCE [LARGE SCALE GENOMIC DNA]</scope>
</reference>